<evidence type="ECO:0000256" key="2">
    <source>
        <dbReference type="ARBA" id="ARBA00022490"/>
    </source>
</evidence>
<proteinExistence type="predicted"/>
<dbReference type="Pfam" id="PF06857">
    <property type="entry name" value="ACP"/>
    <property type="match status" value="1"/>
</dbReference>
<dbReference type="InterPro" id="IPR023439">
    <property type="entry name" value="Mal_deCO2ase/Cit_lyase_ACP"/>
</dbReference>
<dbReference type="GO" id="GO:0016829">
    <property type="term" value="F:lyase activity"/>
    <property type="evidence" value="ECO:0007669"/>
    <property type="project" value="UniProtKB-KW"/>
</dbReference>
<keyword evidence="2" id="KW-0963">Cytoplasm</keyword>
<protein>
    <submittedName>
        <fullName evidence="4">Citrate lyase subunit gamma (Acyl carrier protein)</fullName>
    </submittedName>
</protein>
<dbReference type="RefSeq" id="WP_092074211.1">
    <property type="nucleotide sequence ID" value="NZ_FNHB01000007.1"/>
</dbReference>
<dbReference type="GO" id="GO:0005737">
    <property type="term" value="C:cytoplasm"/>
    <property type="evidence" value="ECO:0007669"/>
    <property type="project" value="UniProtKB-SubCell"/>
</dbReference>
<evidence type="ECO:0000256" key="3">
    <source>
        <dbReference type="ARBA" id="ARBA00022553"/>
    </source>
</evidence>
<evidence type="ECO:0000313" key="4">
    <source>
        <dbReference type="EMBL" id="SDM81762.1"/>
    </source>
</evidence>
<keyword evidence="5" id="KW-1185">Reference proteome</keyword>
<evidence type="ECO:0000256" key="1">
    <source>
        <dbReference type="ARBA" id="ARBA00004496"/>
    </source>
</evidence>
<dbReference type="AlphaFoldDB" id="A0A1G9WB89"/>
<sequence>MSETKRLRHAATAGFEEKNDLLVRAVPANQGAGIQISITSPVLLQFGDHIRDLVAETVKTAGFDDIIVEIKDKGAWDYTIQARLLAALERGMKDE</sequence>
<dbReference type="OrthoDB" id="1120942at2"/>
<accession>A0A1G9WB89</accession>
<dbReference type="EMBL" id="FNHB01000007">
    <property type="protein sequence ID" value="SDM81762.1"/>
    <property type="molecule type" value="Genomic_DNA"/>
</dbReference>
<dbReference type="NCBIfam" id="TIGR01608">
    <property type="entry name" value="citD"/>
    <property type="match status" value="1"/>
</dbReference>
<evidence type="ECO:0000313" key="5">
    <source>
        <dbReference type="Proteomes" id="UP000214880"/>
    </source>
</evidence>
<dbReference type="InterPro" id="IPR006495">
    <property type="entry name" value="CitD"/>
</dbReference>
<reference evidence="4 5" key="1">
    <citation type="submission" date="2016-10" db="EMBL/GenBank/DDBJ databases">
        <authorList>
            <person name="de Groot N.N."/>
        </authorList>
    </citation>
    <scope>NUCLEOTIDE SEQUENCE [LARGE SCALE GENOMIC DNA]</scope>
    <source>
        <strain evidence="4 5">DSM 1736</strain>
    </source>
</reference>
<dbReference type="NCBIfam" id="NF009726">
    <property type="entry name" value="PRK13253.1"/>
    <property type="match status" value="1"/>
</dbReference>
<name>A0A1G9WB89_9FIRM</name>
<dbReference type="Proteomes" id="UP000214880">
    <property type="component" value="Unassembled WGS sequence"/>
</dbReference>
<keyword evidence="4" id="KW-0456">Lyase</keyword>
<keyword evidence="3" id="KW-0597">Phosphoprotein</keyword>
<dbReference type="STRING" id="146817.SAMN04488502_107179"/>
<gene>
    <name evidence="4" type="ORF">SAMN04488502_107179</name>
</gene>
<comment type="subcellular location">
    <subcellularLocation>
        <location evidence="1">Cytoplasm</location>
    </subcellularLocation>
</comment>
<organism evidence="4 5">
    <name type="scientific">Dendrosporobacter quercicolus</name>
    <dbReference type="NCBI Taxonomy" id="146817"/>
    <lineage>
        <taxon>Bacteria</taxon>
        <taxon>Bacillati</taxon>
        <taxon>Bacillota</taxon>
        <taxon>Negativicutes</taxon>
        <taxon>Selenomonadales</taxon>
        <taxon>Sporomusaceae</taxon>
        <taxon>Dendrosporobacter</taxon>
    </lineage>
</organism>